<protein>
    <submittedName>
        <fullName evidence="3">Cytochrome oxidase Cu insertion factor (SCO1/SenC/PrrC family)</fullName>
    </submittedName>
</protein>
<dbReference type="Gene3D" id="3.40.30.10">
    <property type="entry name" value="Glutaredoxin"/>
    <property type="match status" value="1"/>
</dbReference>
<dbReference type="SUPFAM" id="SSF52833">
    <property type="entry name" value="Thioredoxin-like"/>
    <property type="match status" value="1"/>
</dbReference>
<name>A0A2V4TXK2_9BURK</name>
<accession>A0A2V4TXK2</accession>
<dbReference type="EMBL" id="QJSQ01000003">
    <property type="protein sequence ID" value="PYE26108.1"/>
    <property type="molecule type" value="Genomic_DNA"/>
</dbReference>
<feature type="region of interest" description="Disordered" evidence="1">
    <location>
        <begin position="1"/>
        <end position="58"/>
    </location>
</feature>
<feature type="compositionally biased region" description="Polar residues" evidence="1">
    <location>
        <begin position="25"/>
        <end position="35"/>
    </location>
</feature>
<evidence type="ECO:0000313" key="4">
    <source>
        <dbReference type="Proteomes" id="UP000247772"/>
    </source>
</evidence>
<dbReference type="AlphaFoldDB" id="A0A2V4TXK2"/>
<gene>
    <name evidence="3" type="ORF">C7410_10324</name>
</gene>
<dbReference type="InterPro" id="IPR036249">
    <property type="entry name" value="Thioredoxin-like_sf"/>
</dbReference>
<keyword evidence="2" id="KW-0812">Transmembrane</keyword>
<keyword evidence="2" id="KW-1133">Transmembrane helix</keyword>
<sequence length="250" mass="27552">MASDMIRTTAPRMQHMDNRQRQKRGFTTVSTQSPRSAPVAQPAATSAQKDAHQDAHKNAKRRGRWTLLIIALICGAPIAISYFTYYVIKPKGGTTSYGALIEPQRPIPGALMVTGEDGHEVPLASLKGRWLMISANGGDCDEACATKLYFMRQVRATQGPERERIVTVWLRTDDAGVPAKVKGAYADTRMLRADPVAVAAWLPATPTTKDTDHIYLVDPNGNLMMRFPAHADPSKIKQDVTKLLKWSRIG</sequence>
<evidence type="ECO:0000313" key="3">
    <source>
        <dbReference type="EMBL" id="PYE26108.1"/>
    </source>
</evidence>
<dbReference type="Proteomes" id="UP000247772">
    <property type="component" value="Unassembled WGS sequence"/>
</dbReference>
<evidence type="ECO:0000256" key="1">
    <source>
        <dbReference type="SAM" id="MobiDB-lite"/>
    </source>
</evidence>
<evidence type="ECO:0000256" key="2">
    <source>
        <dbReference type="SAM" id="Phobius"/>
    </source>
</evidence>
<keyword evidence="2" id="KW-0472">Membrane</keyword>
<proteinExistence type="predicted"/>
<comment type="caution">
    <text evidence="3">The sequence shown here is derived from an EMBL/GenBank/DDBJ whole genome shotgun (WGS) entry which is preliminary data.</text>
</comment>
<reference evidence="3 4" key="1">
    <citation type="submission" date="2018-06" db="EMBL/GenBank/DDBJ databases">
        <title>Genomic Encyclopedia of Type Strains, Phase IV (KMG-V): Genome sequencing to study the core and pangenomes of soil and plant-associated prokaryotes.</title>
        <authorList>
            <person name="Whitman W."/>
        </authorList>
    </citation>
    <scope>NUCLEOTIDE SEQUENCE [LARGE SCALE GENOMIC DNA]</scope>
    <source>
        <strain evidence="3 4">SRCL-318</strain>
    </source>
</reference>
<feature type="transmembrane region" description="Helical" evidence="2">
    <location>
        <begin position="65"/>
        <end position="88"/>
    </location>
</feature>
<organism evidence="3 4">
    <name type="scientific">Paraburkholderia silvatlantica</name>
    <dbReference type="NCBI Taxonomy" id="321895"/>
    <lineage>
        <taxon>Bacteria</taxon>
        <taxon>Pseudomonadati</taxon>
        <taxon>Pseudomonadota</taxon>
        <taxon>Betaproteobacteria</taxon>
        <taxon>Burkholderiales</taxon>
        <taxon>Burkholderiaceae</taxon>
        <taxon>Paraburkholderia</taxon>
    </lineage>
</organism>